<dbReference type="EMBL" id="JAUEPS010000029">
    <property type="protein sequence ID" value="KAK0452976.1"/>
    <property type="molecule type" value="Genomic_DNA"/>
</dbReference>
<gene>
    <name evidence="1" type="ORF">EV420DRAFT_1749774</name>
</gene>
<reference evidence="1" key="1">
    <citation type="submission" date="2023-06" db="EMBL/GenBank/DDBJ databases">
        <authorList>
            <consortium name="Lawrence Berkeley National Laboratory"/>
            <person name="Ahrendt S."/>
            <person name="Sahu N."/>
            <person name="Indic B."/>
            <person name="Wong-Bajracharya J."/>
            <person name="Merenyi Z."/>
            <person name="Ke H.-M."/>
            <person name="Monk M."/>
            <person name="Kocsube S."/>
            <person name="Drula E."/>
            <person name="Lipzen A."/>
            <person name="Balint B."/>
            <person name="Henrissat B."/>
            <person name="Andreopoulos B."/>
            <person name="Martin F.M."/>
            <person name="Harder C.B."/>
            <person name="Rigling D."/>
            <person name="Ford K.L."/>
            <person name="Foster G.D."/>
            <person name="Pangilinan J."/>
            <person name="Papanicolaou A."/>
            <person name="Barry K."/>
            <person name="LaButti K."/>
            <person name="Viragh M."/>
            <person name="Koriabine M."/>
            <person name="Yan M."/>
            <person name="Riley R."/>
            <person name="Champramary S."/>
            <person name="Plett K.L."/>
            <person name="Tsai I.J."/>
            <person name="Slot J."/>
            <person name="Sipos G."/>
            <person name="Plett J."/>
            <person name="Nagy L.G."/>
            <person name="Grigoriev I.V."/>
        </authorList>
    </citation>
    <scope>NUCLEOTIDE SEQUENCE</scope>
    <source>
        <strain evidence="1">CCBAS 213</strain>
    </source>
</reference>
<dbReference type="GeneID" id="85363847"/>
<keyword evidence="2" id="KW-1185">Reference proteome</keyword>
<dbReference type="RefSeq" id="XP_060328312.1">
    <property type="nucleotide sequence ID" value="XM_060480299.1"/>
</dbReference>
<accession>A0AA39K1Q3</accession>
<sequence length="309" mass="35967">MSVSGLNPRFKGIQDKGFLDIMKHASKDQNEITVLANAICTLLNDVESFHSNLMCLITQTSLAAALRHTAISSILTPIRDTAVEFYRAISAMWTETYLFLNRGLNISESHSESESSHKDIASAEHHIRAAQVDYMRACQIIETRFEDLLWDSEELLIAELRGCCGFEILLHLTKRFCTLSPYRLIIMEGLPRRFSMLWDDACEILACMNHLGEVMSRIQIRFRSPEWRAYYSGREDVIELFSKTLSFTFKWRDRICSSHVSRLYKFNSQELAIIGEYVGPWDPTQSVWNWYHFWWYNNRQMAVLIDNLP</sequence>
<evidence type="ECO:0000313" key="2">
    <source>
        <dbReference type="Proteomes" id="UP001175211"/>
    </source>
</evidence>
<protein>
    <submittedName>
        <fullName evidence="1">Uncharacterized protein</fullName>
    </submittedName>
</protein>
<dbReference type="AlphaFoldDB" id="A0AA39K1Q3"/>
<evidence type="ECO:0000313" key="1">
    <source>
        <dbReference type="EMBL" id="KAK0452976.1"/>
    </source>
</evidence>
<proteinExistence type="predicted"/>
<name>A0AA39K1Q3_ARMTA</name>
<organism evidence="1 2">
    <name type="scientific">Armillaria tabescens</name>
    <name type="common">Ringless honey mushroom</name>
    <name type="synonym">Agaricus tabescens</name>
    <dbReference type="NCBI Taxonomy" id="1929756"/>
    <lineage>
        <taxon>Eukaryota</taxon>
        <taxon>Fungi</taxon>
        <taxon>Dikarya</taxon>
        <taxon>Basidiomycota</taxon>
        <taxon>Agaricomycotina</taxon>
        <taxon>Agaricomycetes</taxon>
        <taxon>Agaricomycetidae</taxon>
        <taxon>Agaricales</taxon>
        <taxon>Marasmiineae</taxon>
        <taxon>Physalacriaceae</taxon>
        <taxon>Desarmillaria</taxon>
    </lineage>
</organism>
<comment type="caution">
    <text evidence="1">The sequence shown here is derived from an EMBL/GenBank/DDBJ whole genome shotgun (WGS) entry which is preliminary data.</text>
</comment>
<dbReference type="Proteomes" id="UP001175211">
    <property type="component" value="Unassembled WGS sequence"/>
</dbReference>